<proteinExistence type="predicted"/>
<dbReference type="Pfam" id="PF00140">
    <property type="entry name" value="Sigma70_r1_2"/>
    <property type="match status" value="1"/>
</dbReference>
<dbReference type="EMBL" id="JANHOH010000001">
    <property type="protein sequence ID" value="MCQ6956993.1"/>
    <property type="molecule type" value="Genomic_DNA"/>
</dbReference>
<evidence type="ECO:0000313" key="7">
    <source>
        <dbReference type="Proteomes" id="UP001204376"/>
    </source>
</evidence>
<comment type="caution">
    <text evidence="6">The sequence shown here is derived from an EMBL/GenBank/DDBJ whole genome shotgun (WGS) entry which is preliminary data.</text>
</comment>
<evidence type="ECO:0000259" key="5">
    <source>
        <dbReference type="PROSITE" id="PS00715"/>
    </source>
</evidence>
<dbReference type="CDD" id="cd06171">
    <property type="entry name" value="Sigma70_r4"/>
    <property type="match status" value="1"/>
</dbReference>
<protein>
    <submittedName>
        <fullName evidence="6">RNA polymerase sigma factor RpoD/SigA</fullName>
    </submittedName>
</protein>
<dbReference type="Pfam" id="PF04539">
    <property type="entry name" value="Sigma70_r3"/>
    <property type="match status" value="1"/>
</dbReference>
<accession>A0ABT1SZ51</accession>
<evidence type="ECO:0000256" key="3">
    <source>
        <dbReference type="ARBA" id="ARBA00023125"/>
    </source>
</evidence>
<keyword evidence="4" id="KW-0804">Transcription</keyword>
<keyword evidence="1" id="KW-0805">Transcription regulation</keyword>
<organism evidence="6 7">
    <name type="scientific">Mucilaginibacter aquariorum</name>
    <dbReference type="NCBI Taxonomy" id="2967225"/>
    <lineage>
        <taxon>Bacteria</taxon>
        <taxon>Pseudomonadati</taxon>
        <taxon>Bacteroidota</taxon>
        <taxon>Sphingobacteriia</taxon>
        <taxon>Sphingobacteriales</taxon>
        <taxon>Sphingobacteriaceae</taxon>
        <taxon>Mucilaginibacter</taxon>
    </lineage>
</organism>
<evidence type="ECO:0000256" key="2">
    <source>
        <dbReference type="ARBA" id="ARBA00023082"/>
    </source>
</evidence>
<dbReference type="InterPro" id="IPR013324">
    <property type="entry name" value="RNA_pol_sigma_r3/r4-like"/>
</dbReference>
<dbReference type="InterPro" id="IPR014284">
    <property type="entry name" value="RNA_pol_sigma-70_dom"/>
</dbReference>
<dbReference type="InterPro" id="IPR000943">
    <property type="entry name" value="RNA_pol_sigma70"/>
</dbReference>
<keyword evidence="3" id="KW-0238">DNA-binding</keyword>
<sequence length="431" mass="49407">MMRNFHITPSITHSSAVVEIYFADISKARMCTAEEEIDLAKRIRSGDRQALEKLTSSNLRFVVSIAKKYQFQGLALSDLISEGNLGLIKAAYRFDETRGFKFISFAVWWIRQSIIAAITENARMIRLPVNNIHEITKINKAVNAIEQQHQSPPSTEQVAEYLQMDAGKISRALQDAKWTSSLDIVHDGEELSLLDKIYSPDDRADACFINDDRILELRNLLHKLPDRERKLIELSYGLNGLYPMVPAEIGPILGLSTERVRQLKIVALNILENSSNSMFRNLIPCCENCNRIKGDYWRKNGYRRILHFYNDTFIQYRFLYAKIIHHRGISTPRFSFFLKKPAAITAGEFKIIKGHFKQFNLLTKYNEKANALITSQISILKDGRADGRDKASLITELRRTYNNLALDFGVNYWEGIISETIANTHKIINSL</sequence>
<dbReference type="InterPro" id="IPR009042">
    <property type="entry name" value="RNA_pol_sigma70_r1_2"/>
</dbReference>
<dbReference type="Gene3D" id="1.10.601.10">
    <property type="entry name" value="RNA Polymerase Primary Sigma Factor"/>
    <property type="match status" value="1"/>
</dbReference>
<dbReference type="InterPro" id="IPR007630">
    <property type="entry name" value="RNA_pol_sigma70_r4"/>
</dbReference>
<keyword evidence="2" id="KW-0731">Sigma factor</keyword>
<dbReference type="InterPro" id="IPR050239">
    <property type="entry name" value="Sigma-70_RNA_pol_init_factors"/>
</dbReference>
<gene>
    <name evidence="6" type="ORF">NPE20_03455</name>
</gene>
<keyword evidence="7" id="KW-1185">Reference proteome</keyword>
<dbReference type="PANTHER" id="PTHR30603:SF47">
    <property type="entry name" value="RNA POLYMERASE SIGMA FACTOR SIGD, CHLOROPLASTIC"/>
    <property type="match status" value="1"/>
</dbReference>
<dbReference type="InterPro" id="IPR013325">
    <property type="entry name" value="RNA_pol_sigma_r2"/>
</dbReference>
<evidence type="ECO:0000256" key="4">
    <source>
        <dbReference type="ARBA" id="ARBA00023163"/>
    </source>
</evidence>
<name>A0ABT1SZ51_9SPHI</name>
<feature type="domain" description="RNA polymerase sigma-70" evidence="5">
    <location>
        <begin position="78"/>
        <end position="91"/>
    </location>
</feature>
<dbReference type="NCBIfam" id="TIGR02937">
    <property type="entry name" value="sigma70-ECF"/>
    <property type="match status" value="1"/>
</dbReference>
<dbReference type="SUPFAM" id="SSF88659">
    <property type="entry name" value="Sigma3 and sigma4 domains of RNA polymerase sigma factors"/>
    <property type="match status" value="2"/>
</dbReference>
<dbReference type="PROSITE" id="PS00715">
    <property type="entry name" value="SIGMA70_1"/>
    <property type="match status" value="1"/>
</dbReference>
<evidence type="ECO:0000256" key="1">
    <source>
        <dbReference type="ARBA" id="ARBA00023015"/>
    </source>
</evidence>
<dbReference type="RefSeq" id="WP_354003217.1">
    <property type="nucleotide sequence ID" value="NZ_JANHOH010000001.1"/>
</dbReference>
<dbReference type="Gene3D" id="1.20.140.160">
    <property type="match status" value="1"/>
</dbReference>
<dbReference type="Pfam" id="PF04545">
    <property type="entry name" value="Sigma70_r4"/>
    <property type="match status" value="1"/>
</dbReference>
<reference evidence="6 7" key="1">
    <citation type="submission" date="2022-07" db="EMBL/GenBank/DDBJ databases">
        <title>Mucilaginibacter sp. JC4.</title>
        <authorList>
            <person name="Le V."/>
            <person name="Ko S.-R."/>
            <person name="Ahn C.-Y."/>
            <person name="Oh H.-M."/>
        </authorList>
    </citation>
    <scope>NUCLEOTIDE SEQUENCE [LARGE SCALE GENOMIC DNA]</scope>
    <source>
        <strain evidence="6 7">JC4</strain>
    </source>
</reference>
<dbReference type="InterPro" id="IPR007624">
    <property type="entry name" value="RNA_pol_sigma70_r3"/>
</dbReference>
<dbReference type="PRINTS" id="PR00046">
    <property type="entry name" value="SIGMA70FCT"/>
</dbReference>
<evidence type="ECO:0000313" key="6">
    <source>
        <dbReference type="EMBL" id="MCQ6956993.1"/>
    </source>
</evidence>
<dbReference type="PANTHER" id="PTHR30603">
    <property type="entry name" value="RNA POLYMERASE SIGMA FACTOR RPO"/>
    <property type="match status" value="1"/>
</dbReference>
<dbReference type="InterPro" id="IPR007627">
    <property type="entry name" value="RNA_pol_sigma70_r2"/>
</dbReference>
<dbReference type="SUPFAM" id="SSF88946">
    <property type="entry name" value="Sigma2 domain of RNA polymerase sigma factors"/>
    <property type="match status" value="1"/>
</dbReference>
<dbReference type="Pfam" id="PF04542">
    <property type="entry name" value="Sigma70_r2"/>
    <property type="match status" value="1"/>
</dbReference>
<dbReference type="Proteomes" id="UP001204376">
    <property type="component" value="Unassembled WGS sequence"/>
</dbReference>